<dbReference type="NCBIfam" id="TIGR03859">
    <property type="entry name" value="PQQ_PqqD"/>
    <property type="match status" value="1"/>
</dbReference>
<sequence length="99" mass="10867">MSEATGPAVMTETTVPRFARGTRLQYDRVREVWFIQAPERAFHADPVAAEVLQLVDGTRTLGAVIDLLAEKFAAPRTVIAHDVLAMVAELAEKQVLLHA</sequence>
<dbReference type="InterPro" id="IPR022479">
    <property type="entry name" value="PqqD_bac"/>
</dbReference>
<dbReference type="EMBL" id="JAMYZZ010000011">
    <property type="protein sequence ID" value="MCP1258493.1"/>
    <property type="molecule type" value="Genomic_DNA"/>
</dbReference>
<proteinExistence type="predicted"/>
<reference evidence="4 5" key="1">
    <citation type="submission" date="2022-06" db="EMBL/GenBank/DDBJ databases">
        <title>Acetobacer genomes from food samples.</title>
        <authorList>
            <person name="Sombolestani A."/>
        </authorList>
    </citation>
    <scope>NUCLEOTIDE SEQUENCE [LARGE SCALE GENOMIC DNA]</scope>
    <source>
        <strain evidence="4 5">R-83285</strain>
    </source>
</reference>
<organism evidence="4 5">
    <name type="scientific">Acetobacter lambici</name>
    <dbReference type="NCBI Taxonomy" id="1332824"/>
    <lineage>
        <taxon>Bacteria</taxon>
        <taxon>Pseudomonadati</taxon>
        <taxon>Pseudomonadota</taxon>
        <taxon>Alphaproteobacteria</taxon>
        <taxon>Acetobacterales</taxon>
        <taxon>Acetobacteraceae</taxon>
        <taxon>Acetobacter</taxon>
    </lineage>
</organism>
<dbReference type="Gene3D" id="1.10.10.1150">
    <property type="entry name" value="Coenzyme PQQ synthesis protein D (PqqD)"/>
    <property type="match status" value="1"/>
</dbReference>
<evidence type="ECO:0000256" key="2">
    <source>
        <dbReference type="ARBA" id="ARBA00011741"/>
    </source>
</evidence>
<comment type="caution">
    <text evidence="4">The sequence shown here is derived from an EMBL/GenBank/DDBJ whole genome shotgun (WGS) entry which is preliminary data.</text>
</comment>
<comment type="pathway">
    <text evidence="1">Cofactor biosynthesis; pyrroloquinoline quinone biosynthesis.</text>
</comment>
<dbReference type="RefSeq" id="WP_242012575.1">
    <property type="nucleotide sequence ID" value="NZ_JAMYZY010000027.1"/>
</dbReference>
<evidence type="ECO:0000313" key="5">
    <source>
        <dbReference type="Proteomes" id="UP001523528"/>
    </source>
</evidence>
<evidence type="ECO:0000256" key="3">
    <source>
        <dbReference type="ARBA" id="ARBA00022905"/>
    </source>
</evidence>
<gene>
    <name evidence="4" type="primary">pqqD</name>
    <name evidence="4" type="ORF">NKW50_07800</name>
</gene>
<keyword evidence="3" id="KW-0884">PQQ biosynthesis</keyword>
<keyword evidence="5" id="KW-1185">Reference proteome</keyword>
<dbReference type="InterPro" id="IPR008792">
    <property type="entry name" value="PQQD"/>
</dbReference>
<evidence type="ECO:0000256" key="1">
    <source>
        <dbReference type="ARBA" id="ARBA00004886"/>
    </source>
</evidence>
<protein>
    <submittedName>
        <fullName evidence="4">Pyrroloquinoline quinone biosynthesis peptide chaperone PqqD</fullName>
    </submittedName>
</protein>
<comment type="subunit">
    <text evidence="2">Monomer. Interacts with PqqE.</text>
</comment>
<evidence type="ECO:0000313" key="4">
    <source>
        <dbReference type="EMBL" id="MCP1258493.1"/>
    </source>
</evidence>
<dbReference type="Proteomes" id="UP001523528">
    <property type="component" value="Unassembled WGS sequence"/>
</dbReference>
<dbReference type="InterPro" id="IPR041881">
    <property type="entry name" value="PqqD_sf"/>
</dbReference>
<name>A0ABT1F2Y3_9PROT</name>
<accession>A0ABT1F2Y3</accession>
<dbReference type="Pfam" id="PF05402">
    <property type="entry name" value="PqqD"/>
    <property type="match status" value="1"/>
</dbReference>